<feature type="transmembrane region" description="Helical" evidence="1">
    <location>
        <begin position="31"/>
        <end position="48"/>
    </location>
</feature>
<feature type="transmembrane region" description="Helical" evidence="1">
    <location>
        <begin position="87"/>
        <end position="109"/>
    </location>
</feature>
<dbReference type="AlphaFoldDB" id="A0AAW9JNR6"/>
<keyword evidence="1" id="KW-1133">Transmembrane helix</keyword>
<gene>
    <name evidence="2" type="ORF">U2F49_29775</name>
</gene>
<feature type="transmembrane region" description="Helical" evidence="1">
    <location>
        <begin position="60"/>
        <end position="81"/>
    </location>
</feature>
<keyword evidence="1" id="KW-0812">Transmembrane</keyword>
<dbReference type="Proteomes" id="UP001292252">
    <property type="component" value="Unassembled WGS sequence"/>
</dbReference>
<evidence type="ECO:0000256" key="1">
    <source>
        <dbReference type="SAM" id="Phobius"/>
    </source>
</evidence>
<name>A0AAW9JNR6_BACTU</name>
<feature type="transmembrane region" description="Helical" evidence="1">
    <location>
        <begin position="5"/>
        <end position="25"/>
    </location>
</feature>
<evidence type="ECO:0000313" key="2">
    <source>
        <dbReference type="EMBL" id="MDZ5480335.1"/>
    </source>
</evidence>
<accession>A0AAW9JNR6</accession>
<sequence length="129" mass="14664">MKNKLAYLGFIGFLGFLGLLGPHSFLGETSFTYYFFAFFPFFLYAKVIPDELFILHVRIAATKAFFVALVMGVLLILSIVIFANVHVIRLCVVLAVVIPLGTFVINLEIFERREKKGMQDDADYSDERI</sequence>
<proteinExistence type="predicted"/>
<keyword evidence="1" id="KW-0472">Membrane</keyword>
<protein>
    <submittedName>
        <fullName evidence="2">DUF3796 domain-containing protein</fullName>
    </submittedName>
</protein>
<dbReference type="RefSeq" id="WP_113710271.1">
    <property type="nucleotide sequence ID" value="NZ_JAXOTW010000030.1"/>
</dbReference>
<dbReference type="EMBL" id="JAXOTW010000030">
    <property type="protein sequence ID" value="MDZ5480335.1"/>
    <property type="molecule type" value="Genomic_DNA"/>
</dbReference>
<reference evidence="2" key="1">
    <citation type="submission" date="2023-12" db="EMBL/GenBank/DDBJ databases">
        <title>Genome sequence of Bacillus thuringiensis strain SS10.</title>
        <authorList>
            <person name="Rouis S."/>
        </authorList>
    </citation>
    <scope>NUCLEOTIDE SEQUENCE</scope>
    <source>
        <strain evidence="2">SS10</strain>
    </source>
</reference>
<organism evidence="2 3">
    <name type="scientific">Bacillus thuringiensis</name>
    <dbReference type="NCBI Taxonomy" id="1428"/>
    <lineage>
        <taxon>Bacteria</taxon>
        <taxon>Bacillati</taxon>
        <taxon>Bacillota</taxon>
        <taxon>Bacilli</taxon>
        <taxon>Bacillales</taxon>
        <taxon>Bacillaceae</taxon>
        <taxon>Bacillus</taxon>
        <taxon>Bacillus cereus group</taxon>
    </lineage>
</organism>
<evidence type="ECO:0000313" key="3">
    <source>
        <dbReference type="Proteomes" id="UP001292252"/>
    </source>
</evidence>
<comment type="caution">
    <text evidence="2">The sequence shown here is derived from an EMBL/GenBank/DDBJ whole genome shotgun (WGS) entry which is preliminary data.</text>
</comment>